<dbReference type="GO" id="GO:0005576">
    <property type="term" value="C:extracellular region"/>
    <property type="evidence" value="ECO:0000318"/>
    <property type="project" value="GO_Central"/>
</dbReference>
<evidence type="ECO:0000313" key="6">
    <source>
        <dbReference type="EMBL" id="ERM98222.1"/>
    </source>
</evidence>
<evidence type="ECO:0000256" key="4">
    <source>
        <dbReference type="SAM" id="MobiDB-lite"/>
    </source>
</evidence>
<dbReference type="InterPro" id="IPR051708">
    <property type="entry name" value="Plant_Aspart_Prot_A1"/>
</dbReference>
<feature type="domain" description="Xylanase inhibitor N-terminal" evidence="5">
    <location>
        <begin position="45"/>
        <end position="166"/>
    </location>
</feature>
<accession>W1NR02</accession>
<evidence type="ECO:0000256" key="3">
    <source>
        <dbReference type="ARBA" id="ARBA00022801"/>
    </source>
</evidence>
<feature type="compositionally biased region" description="Polar residues" evidence="4">
    <location>
        <begin position="28"/>
        <end position="48"/>
    </location>
</feature>
<feature type="region of interest" description="Disordered" evidence="4">
    <location>
        <begin position="21"/>
        <end position="104"/>
    </location>
</feature>
<dbReference type="GO" id="GO:0004190">
    <property type="term" value="F:aspartic-type endopeptidase activity"/>
    <property type="evidence" value="ECO:0000318"/>
    <property type="project" value="GO_Central"/>
</dbReference>
<keyword evidence="3" id="KW-0378">Hydrolase</keyword>
<name>W1NR02_AMBTC</name>
<dbReference type="GO" id="GO:0006508">
    <property type="term" value="P:proteolysis"/>
    <property type="evidence" value="ECO:0007669"/>
    <property type="project" value="UniProtKB-KW"/>
</dbReference>
<dbReference type="eggNOG" id="KOG1339">
    <property type="taxonomic scope" value="Eukaryota"/>
</dbReference>
<evidence type="ECO:0000313" key="7">
    <source>
        <dbReference type="Proteomes" id="UP000017836"/>
    </source>
</evidence>
<proteinExistence type="inferred from homology"/>
<dbReference type="EMBL" id="KI395483">
    <property type="protein sequence ID" value="ERM98222.1"/>
    <property type="molecule type" value="Genomic_DNA"/>
</dbReference>
<keyword evidence="2" id="KW-0645">Protease</keyword>
<dbReference type="HOGENOM" id="CLU_869715_0_0_1"/>
<dbReference type="Gramene" id="ERM98222">
    <property type="protein sequence ID" value="ERM98222"/>
    <property type="gene ID" value="AMTR_s00095p00150980"/>
</dbReference>
<sequence length="320" mass="33910">MSRSTILPLYVKPSTKIPLLKTHAPMRSSANPGYNSSASTNRLSSPCKTSVDPHYNSSATTNPRSSHSFAVTNPGSSTNMSSDSTPNTKNDTTPSASTTSTSPSVNVIQTNNAIQKVLNGIGFGCGHNNTGNFLAAMAGIKGLGGGPLSLASQLGGVTADKFSYCLTFGIAIDAIGQLISRDNPVIDGPNTKRTEIIRDPDMPTFHFLNLEGISAGDKRLTVPPGTFDQDADGNGGLMIDSGDHKLLEAANDPSDNPKSMLELCYKKPNNFKGIPDITYYFSGNADWQMLPSNSFEVMSEDVIYLALLPDINVGALLQET</sequence>
<dbReference type="AlphaFoldDB" id="W1NR02"/>
<gene>
    <name evidence="6" type="ORF">AMTR_s00095p00150980</name>
</gene>
<organism evidence="6 7">
    <name type="scientific">Amborella trichopoda</name>
    <dbReference type="NCBI Taxonomy" id="13333"/>
    <lineage>
        <taxon>Eukaryota</taxon>
        <taxon>Viridiplantae</taxon>
        <taxon>Streptophyta</taxon>
        <taxon>Embryophyta</taxon>
        <taxon>Tracheophyta</taxon>
        <taxon>Spermatophyta</taxon>
        <taxon>Magnoliopsida</taxon>
        <taxon>Amborellales</taxon>
        <taxon>Amborellaceae</taxon>
        <taxon>Amborella</taxon>
    </lineage>
</organism>
<dbReference type="Pfam" id="PF14543">
    <property type="entry name" value="TAXi_N"/>
    <property type="match status" value="1"/>
</dbReference>
<dbReference type="InterPro" id="IPR032861">
    <property type="entry name" value="TAXi_N"/>
</dbReference>
<feature type="compositionally biased region" description="Low complexity" evidence="4">
    <location>
        <begin position="92"/>
        <end position="104"/>
    </location>
</feature>
<dbReference type="PANTHER" id="PTHR47967:SF128">
    <property type="entry name" value="ASPARTIC PROTEINASE CDR1-LIKE"/>
    <property type="match status" value="1"/>
</dbReference>
<dbReference type="PANTHER" id="PTHR47967">
    <property type="entry name" value="OS07G0603500 PROTEIN-RELATED"/>
    <property type="match status" value="1"/>
</dbReference>
<evidence type="ECO:0000256" key="1">
    <source>
        <dbReference type="ARBA" id="ARBA00007447"/>
    </source>
</evidence>
<evidence type="ECO:0000256" key="2">
    <source>
        <dbReference type="ARBA" id="ARBA00022670"/>
    </source>
</evidence>
<reference evidence="7" key="1">
    <citation type="journal article" date="2013" name="Science">
        <title>The Amborella genome and the evolution of flowering plants.</title>
        <authorList>
            <consortium name="Amborella Genome Project"/>
        </authorList>
    </citation>
    <scope>NUCLEOTIDE SEQUENCE [LARGE SCALE GENOMIC DNA]</scope>
</reference>
<dbReference type="Gene3D" id="2.40.70.10">
    <property type="entry name" value="Acid Proteases"/>
    <property type="match status" value="3"/>
</dbReference>
<dbReference type="Proteomes" id="UP000017836">
    <property type="component" value="Unassembled WGS sequence"/>
</dbReference>
<evidence type="ECO:0000259" key="5">
    <source>
        <dbReference type="Pfam" id="PF14543"/>
    </source>
</evidence>
<feature type="compositionally biased region" description="Polar residues" evidence="4">
    <location>
        <begin position="55"/>
        <end position="91"/>
    </location>
</feature>
<keyword evidence="7" id="KW-1185">Reference proteome</keyword>
<dbReference type="InterPro" id="IPR021109">
    <property type="entry name" value="Peptidase_aspartic_dom_sf"/>
</dbReference>
<comment type="similarity">
    <text evidence="1">Belongs to the peptidase A1 family.</text>
</comment>
<dbReference type="SUPFAM" id="SSF50630">
    <property type="entry name" value="Acid proteases"/>
    <property type="match status" value="1"/>
</dbReference>
<protein>
    <recommendedName>
        <fullName evidence="5">Xylanase inhibitor N-terminal domain-containing protein</fullName>
    </recommendedName>
</protein>